<sequence>MIDFLIIGGGMAGASTAARLAPLGSTVVLEMEPALGYHASGRSAALYEAQYGEPATVVLNLAGRAFFDEHDLLSPRGFMVLAPKDDHDGFKTACATFGCSSLTLDEAQSIVPILNPDHIGFVGLSTEAMDIDTDRMLQIFAKMTRAQGGQILTDHRVQSIERLSSGWRVITQHGDFEAKTLINSAGAWADDIAKLAGLSPIGITPKRRSMARIPAPRGHDVSGWPMLMDVYEKWYAKPDAGKLLVSPADEDPQVPHDAWADDMVLAEGIARYQPFVTEEVTRVENTWAGLRSFAPDKNLVIGPSPEDSSFFWMAGQGGSGIQSAPAYSQYAADLIAGRASDVAEITAAVTPARFGR</sequence>
<evidence type="ECO:0000259" key="2">
    <source>
        <dbReference type="Pfam" id="PF01266"/>
    </source>
</evidence>
<keyword evidence="4" id="KW-1185">Reference proteome</keyword>
<accession>A0ABU8QFP2</accession>
<dbReference type="GO" id="GO:0016491">
    <property type="term" value="F:oxidoreductase activity"/>
    <property type="evidence" value="ECO:0007669"/>
    <property type="project" value="UniProtKB-KW"/>
</dbReference>
<name>A0ABU8QFP2_9RHOB</name>
<evidence type="ECO:0000313" key="4">
    <source>
        <dbReference type="Proteomes" id="UP001368270"/>
    </source>
</evidence>
<reference evidence="3 4" key="1">
    <citation type="submission" date="2024-03" db="EMBL/GenBank/DDBJ databases">
        <title>Cognatishimia coralii sp. nov., a marine bacterium isolated from coral surrounding seawater.</title>
        <authorList>
            <person name="Liu X."/>
            <person name="Liu S."/>
            <person name="Sun H."/>
            <person name="Zhang Y."/>
        </authorList>
    </citation>
    <scope>NUCLEOTIDE SEQUENCE [LARGE SCALE GENOMIC DNA]</scope>
    <source>
        <strain evidence="3 4">D5M38</strain>
    </source>
</reference>
<evidence type="ECO:0000256" key="1">
    <source>
        <dbReference type="ARBA" id="ARBA00023002"/>
    </source>
</evidence>
<dbReference type="PANTHER" id="PTHR13847">
    <property type="entry name" value="SARCOSINE DEHYDROGENASE-RELATED"/>
    <property type="match status" value="1"/>
</dbReference>
<keyword evidence="1 3" id="KW-0560">Oxidoreductase</keyword>
<organism evidence="3 4">
    <name type="scientific">Cognatishimia coralii</name>
    <dbReference type="NCBI Taxonomy" id="3083254"/>
    <lineage>
        <taxon>Bacteria</taxon>
        <taxon>Pseudomonadati</taxon>
        <taxon>Pseudomonadota</taxon>
        <taxon>Alphaproteobacteria</taxon>
        <taxon>Rhodobacterales</taxon>
        <taxon>Paracoccaceae</taxon>
        <taxon>Cognatishimia</taxon>
    </lineage>
</organism>
<gene>
    <name evidence="3" type="ORF">WG622_08330</name>
</gene>
<feature type="domain" description="FAD dependent oxidoreductase" evidence="2">
    <location>
        <begin position="3"/>
        <end position="334"/>
    </location>
</feature>
<proteinExistence type="predicted"/>
<dbReference type="EC" id="1.-.-.-" evidence="3"/>
<dbReference type="InterPro" id="IPR036188">
    <property type="entry name" value="FAD/NAD-bd_sf"/>
</dbReference>
<dbReference type="EMBL" id="JBBGAZ010000003">
    <property type="protein sequence ID" value="MEJ5218243.1"/>
    <property type="molecule type" value="Genomic_DNA"/>
</dbReference>
<dbReference type="Gene3D" id="3.50.50.60">
    <property type="entry name" value="FAD/NAD(P)-binding domain"/>
    <property type="match status" value="1"/>
</dbReference>
<dbReference type="SUPFAM" id="SSF51905">
    <property type="entry name" value="FAD/NAD(P)-binding domain"/>
    <property type="match status" value="1"/>
</dbReference>
<dbReference type="InterPro" id="IPR006076">
    <property type="entry name" value="FAD-dep_OxRdtase"/>
</dbReference>
<protein>
    <submittedName>
        <fullName evidence="3">FAD-binding oxidoreductase</fullName>
        <ecNumber evidence="3">1.-.-.-</ecNumber>
    </submittedName>
</protein>
<dbReference type="RefSeq" id="WP_339403168.1">
    <property type="nucleotide sequence ID" value="NZ_JBBGAZ010000003.1"/>
</dbReference>
<dbReference type="Pfam" id="PF01266">
    <property type="entry name" value="DAO"/>
    <property type="match status" value="1"/>
</dbReference>
<dbReference type="Proteomes" id="UP001368270">
    <property type="component" value="Unassembled WGS sequence"/>
</dbReference>
<dbReference type="Gene3D" id="3.30.9.10">
    <property type="entry name" value="D-Amino Acid Oxidase, subunit A, domain 2"/>
    <property type="match status" value="1"/>
</dbReference>
<evidence type="ECO:0000313" key="3">
    <source>
        <dbReference type="EMBL" id="MEJ5218243.1"/>
    </source>
</evidence>
<dbReference type="PANTHER" id="PTHR13847:SF287">
    <property type="entry name" value="FAD-DEPENDENT OXIDOREDUCTASE DOMAIN-CONTAINING PROTEIN 1"/>
    <property type="match status" value="1"/>
</dbReference>
<comment type="caution">
    <text evidence="3">The sequence shown here is derived from an EMBL/GenBank/DDBJ whole genome shotgun (WGS) entry which is preliminary data.</text>
</comment>